<dbReference type="GO" id="GO:0051536">
    <property type="term" value="F:iron-sulfur cluster binding"/>
    <property type="evidence" value="ECO:0007669"/>
    <property type="project" value="UniProtKB-KW"/>
</dbReference>
<dbReference type="InterPro" id="IPR006158">
    <property type="entry name" value="Cobalamin-bd"/>
</dbReference>
<keyword evidence="3" id="KW-0479">Metal-binding</keyword>
<dbReference type="Pfam" id="PF04055">
    <property type="entry name" value="Radical_SAM"/>
    <property type="match status" value="1"/>
</dbReference>
<dbReference type="Gene3D" id="3.40.50.280">
    <property type="entry name" value="Cobalamin-binding domain"/>
    <property type="match status" value="1"/>
</dbReference>
<feature type="domain" description="Radical SAM core" evidence="7">
    <location>
        <begin position="173"/>
        <end position="388"/>
    </location>
</feature>
<evidence type="ECO:0000256" key="4">
    <source>
        <dbReference type="ARBA" id="ARBA00023004"/>
    </source>
</evidence>
<evidence type="ECO:0000259" key="7">
    <source>
        <dbReference type="PROSITE" id="PS51918"/>
    </source>
</evidence>
<organism evidence="8 9">
    <name type="scientific">Breznakiella homolactica</name>
    <dbReference type="NCBI Taxonomy" id="2798577"/>
    <lineage>
        <taxon>Bacteria</taxon>
        <taxon>Pseudomonadati</taxon>
        <taxon>Spirochaetota</taxon>
        <taxon>Spirochaetia</taxon>
        <taxon>Spirochaetales</taxon>
        <taxon>Breznakiellaceae</taxon>
        <taxon>Breznakiella</taxon>
    </lineage>
</organism>
<dbReference type="PANTHER" id="PTHR43409:SF16">
    <property type="entry name" value="SLR0320 PROTEIN"/>
    <property type="match status" value="1"/>
</dbReference>
<dbReference type="PROSITE" id="PS51918">
    <property type="entry name" value="RADICAL_SAM"/>
    <property type="match status" value="1"/>
</dbReference>
<dbReference type="PANTHER" id="PTHR43409">
    <property type="entry name" value="ANAEROBIC MAGNESIUM-PROTOPORPHYRIN IX MONOMETHYL ESTER CYCLASE-RELATED"/>
    <property type="match status" value="1"/>
</dbReference>
<evidence type="ECO:0000313" key="8">
    <source>
        <dbReference type="EMBL" id="QQO10726.1"/>
    </source>
</evidence>
<dbReference type="GO" id="GO:0005829">
    <property type="term" value="C:cytosol"/>
    <property type="evidence" value="ECO:0007669"/>
    <property type="project" value="TreeGrafter"/>
</dbReference>
<dbReference type="Pfam" id="PF02310">
    <property type="entry name" value="B12-binding"/>
    <property type="match status" value="1"/>
</dbReference>
<evidence type="ECO:0000256" key="1">
    <source>
        <dbReference type="ARBA" id="ARBA00001966"/>
    </source>
</evidence>
<keyword evidence="4" id="KW-0408">Iron</keyword>
<dbReference type="SFLD" id="SFLDG01082">
    <property type="entry name" value="B12-binding_domain_containing"/>
    <property type="match status" value="1"/>
</dbReference>
<evidence type="ECO:0000259" key="6">
    <source>
        <dbReference type="PROSITE" id="PS51332"/>
    </source>
</evidence>
<evidence type="ECO:0000313" key="9">
    <source>
        <dbReference type="Proteomes" id="UP000595917"/>
    </source>
</evidence>
<evidence type="ECO:0000256" key="3">
    <source>
        <dbReference type="ARBA" id="ARBA00022723"/>
    </source>
</evidence>
<reference evidence="8" key="1">
    <citation type="submission" date="2021-01" db="EMBL/GenBank/DDBJ databases">
        <title>Description of Breznakiella homolactica.</title>
        <authorList>
            <person name="Song Y."/>
            <person name="Brune A."/>
        </authorList>
    </citation>
    <scope>NUCLEOTIDE SEQUENCE</scope>
    <source>
        <strain evidence="8">RmG30</strain>
    </source>
</reference>
<dbReference type="InterPro" id="IPR051198">
    <property type="entry name" value="BchE-like"/>
</dbReference>
<dbReference type="SMART" id="SM00729">
    <property type="entry name" value="Elp3"/>
    <property type="match status" value="1"/>
</dbReference>
<dbReference type="InterPro" id="IPR006638">
    <property type="entry name" value="Elp3/MiaA/NifB-like_rSAM"/>
</dbReference>
<dbReference type="GO" id="GO:0031419">
    <property type="term" value="F:cobalamin binding"/>
    <property type="evidence" value="ECO:0007669"/>
    <property type="project" value="InterPro"/>
</dbReference>
<protein>
    <submittedName>
        <fullName evidence="8">Radical SAM protein</fullName>
    </submittedName>
</protein>
<evidence type="ECO:0000256" key="2">
    <source>
        <dbReference type="ARBA" id="ARBA00022691"/>
    </source>
</evidence>
<sequence>MTIVLAAIHLEPGAESVPLGAACVASALKKAFGGNGDDPGGFSVILEESILSEAPGALAEKIIRHKPDAVGFSLYLWNRSSAVKTASLIRASLRDVFLFAGGPEVTALPGGLSAAGGGPFDCLVQGEGENAAVRLFGDTLSGTAYEPLIRGETLGPEELGALPSPWLDRTLDISRYTGALWELARGCPYGCTYCYESKGEKAVRYFPEERLREELRLFGRSGVPSVFVLDPTFNTDKKRAVRLLDAILKEAPAPHWHFEVRAELLTREQAQRFAALGASLQIGLQSADPRVCAGLGRSLNRDVFQSRIGLLHEAGVSFGLDLIYGLPGDTLAGYRKSIDFALSLYPDNLDMFRLSVLPGTVLRDQAAGAGLVFSAEAPYGVISAPGFPAPDVARAEALSRAADIFYNRGRAVAWFNQVLYPLGMKPSRFLEGFSGFLEARNGEVPNDSIAVEKLQLAYLDDLYGRAKKPYLLPAVWDIVRFNGAWGRALAEGITTQIDFNYDPEELLEGGILDIEELAEFCRPCPGKKLVRPCSGGAELLDP</sequence>
<dbReference type="InterPro" id="IPR007197">
    <property type="entry name" value="rSAM"/>
</dbReference>
<dbReference type="InterPro" id="IPR023404">
    <property type="entry name" value="rSAM_horseshoe"/>
</dbReference>
<comment type="cofactor">
    <cofactor evidence="1">
        <name>[4Fe-4S] cluster</name>
        <dbReference type="ChEBI" id="CHEBI:49883"/>
    </cofactor>
</comment>
<dbReference type="KEGG" id="bhc:JFL75_07375"/>
<keyword evidence="2" id="KW-0949">S-adenosyl-L-methionine</keyword>
<gene>
    <name evidence="8" type="ORF">JFL75_07375</name>
</gene>
<dbReference type="InterPro" id="IPR058240">
    <property type="entry name" value="rSAM_sf"/>
</dbReference>
<keyword evidence="9" id="KW-1185">Reference proteome</keyword>
<dbReference type="SUPFAM" id="SSF102114">
    <property type="entry name" value="Radical SAM enzymes"/>
    <property type="match status" value="1"/>
</dbReference>
<dbReference type="RefSeq" id="WP_215628031.1">
    <property type="nucleotide sequence ID" value="NZ_CP067089.2"/>
</dbReference>
<dbReference type="PROSITE" id="PS51332">
    <property type="entry name" value="B12_BINDING"/>
    <property type="match status" value="1"/>
</dbReference>
<accession>A0A7T7XQP5</accession>
<dbReference type="GO" id="GO:0046872">
    <property type="term" value="F:metal ion binding"/>
    <property type="evidence" value="ECO:0007669"/>
    <property type="project" value="UniProtKB-KW"/>
</dbReference>
<dbReference type="GO" id="GO:0003824">
    <property type="term" value="F:catalytic activity"/>
    <property type="evidence" value="ECO:0007669"/>
    <property type="project" value="InterPro"/>
</dbReference>
<dbReference type="Proteomes" id="UP000595917">
    <property type="component" value="Chromosome"/>
</dbReference>
<feature type="domain" description="B12-binding" evidence="6">
    <location>
        <begin position="1"/>
        <end position="146"/>
    </location>
</feature>
<dbReference type="SFLD" id="SFLDS00029">
    <property type="entry name" value="Radical_SAM"/>
    <property type="match status" value="1"/>
</dbReference>
<evidence type="ECO:0000256" key="5">
    <source>
        <dbReference type="ARBA" id="ARBA00023014"/>
    </source>
</evidence>
<dbReference type="Gene3D" id="3.80.30.20">
    <property type="entry name" value="tm_1862 like domain"/>
    <property type="match status" value="1"/>
</dbReference>
<name>A0A7T7XQP5_9SPIR</name>
<dbReference type="EMBL" id="CP067089">
    <property type="protein sequence ID" value="QQO10726.1"/>
    <property type="molecule type" value="Genomic_DNA"/>
</dbReference>
<keyword evidence="5" id="KW-0411">Iron-sulfur</keyword>
<proteinExistence type="predicted"/>
<dbReference type="CDD" id="cd01335">
    <property type="entry name" value="Radical_SAM"/>
    <property type="match status" value="1"/>
</dbReference>
<dbReference type="AlphaFoldDB" id="A0A7T7XQP5"/>